<proteinExistence type="predicted"/>
<organism evidence="2 3">
    <name type="scientific">Deinococcus enclensis</name>
    <dbReference type="NCBI Taxonomy" id="1049582"/>
    <lineage>
        <taxon>Bacteria</taxon>
        <taxon>Thermotogati</taxon>
        <taxon>Deinococcota</taxon>
        <taxon>Deinococci</taxon>
        <taxon>Deinococcales</taxon>
        <taxon>Deinococcaceae</taxon>
        <taxon>Deinococcus</taxon>
    </lineage>
</organism>
<dbReference type="NCBIfam" id="TIGR00277">
    <property type="entry name" value="HDIG"/>
    <property type="match status" value="1"/>
</dbReference>
<dbReference type="SUPFAM" id="SSF109604">
    <property type="entry name" value="HD-domain/PDEase-like"/>
    <property type="match status" value="1"/>
</dbReference>
<dbReference type="EMBL" id="JAURUR010000002">
    <property type="protein sequence ID" value="MDP9763736.1"/>
    <property type="molecule type" value="Genomic_DNA"/>
</dbReference>
<accession>A0ABT9MB55</accession>
<evidence type="ECO:0000313" key="3">
    <source>
        <dbReference type="Proteomes" id="UP001232163"/>
    </source>
</evidence>
<dbReference type="Proteomes" id="UP001232163">
    <property type="component" value="Unassembled WGS sequence"/>
</dbReference>
<name>A0ABT9MB55_9DEIO</name>
<dbReference type="InterPro" id="IPR006674">
    <property type="entry name" value="HD_domain"/>
</dbReference>
<sequence length="170" mass="19158">MNTPATTLVPTPGSGLVGKVRRFLRSFRESDAHPDDTWARQFLTPAETLIYNGMDARDREHACRVTQHLLRDHPDVDQEVLAATLLHDCGKSVRTYYVFERVFVGLLPYRLTRLFPPRGALGIRANHPELGAKLLAHAGARPRVARLVARHHAPIGDPDAMLIHRYDDLE</sequence>
<keyword evidence="3" id="KW-1185">Reference proteome</keyword>
<dbReference type="RefSeq" id="WP_022799925.1">
    <property type="nucleotide sequence ID" value="NZ_JAURUR010000002.1"/>
</dbReference>
<feature type="domain" description="HD" evidence="1">
    <location>
        <begin position="60"/>
        <end position="168"/>
    </location>
</feature>
<dbReference type="Gene3D" id="1.10.3210.10">
    <property type="entry name" value="Hypothetical protein af1432"/>
    <property type="match status" value="1"/>
</dbReference>
<reference evidence="2 3" key="1">
    <citation type="submission" date="2023-07" db="EMBL/GenBank/DDBJ databases">
        <title>Genomic Encyclopedia of Type Strains, Phase IV (KMG-IV): sequencing the most valuable type-strain genomes for metagenomic binning, comparative biology and taxonomic classification.</title>
        <authorList>
            <person name="Goeker M."/>
        </authorList>
    </citation>
    <scope>NUCLEOTIDE SEQUENCE [LARGE SCALE GENOMIC DNA]</scope>
    <source>
        <strain evidence="2 3">NIO-1023</strain>
    </source>
</reference>
<dbReference type="InterPro" id="IPR006675">
    <property type="entry name" value="HDIG_dom"/>
</dbReference>
<evidence type="ECO:0000313" key="2">
    <source>
        <dbReference type="EMBL" id="MDP9763736.1"/>
    </source>
</evidence>
<evidence type="ECO:0000259" key="1">
    <source>
        <dbReference type="Pfam" id="PF01966"/>
    </source>
</evidence>
<protein>
    <submittedName>
        <fullName evidence="2">Nucleotidyltransferase with HDIG domain</fullName>
    </submittedName>
</protein>
<dbReference type="Pfam" id="PF01966">
    <property type="entry name" value="HD"/>
    <property type="match status" value="1"/>
</dbReference>
<comment type="caution">
    <text evidence="2">The sequence shown here is derived from an EMBL/GenBank/DDBJ whole genome shotgun (WGS) entry which is preliminary data.</text>
</comment>
<gene>
    <name evidence="2" type="ORF">QO006_001153</name>
</gene>